<sequence>MTTNRADQLFAIFLILLGAYIAWAGFGYGYMNGTAPGAGFFPVILGIVIAMLSIVNLVRSLAGAERLAKGISPRDLIKIAGVAAALAAVIIAIPHIGITLASMGLMVAIAAIIKPSLEPRYALRVATCSIAVPLFCRVAFGNWLNIPLPTGPFGL</sequence>
<reference evidence="3 4" key="1">
    <citation type="submission" date="2016-11" db="EMBL/GenBank/DDBJ databases">
        <authorList>
            <person name="Varghese N."/>
            <person name="Submissions S."/>
        </authorList>
    </citation>
    <scope>NUCLEOTIDE SEQUENCE [LARGE SCALE GENOMIC DNA]</scope>
    <source>
        <strain evidence="3 4">DSM 21988</strain>
    </source>
</reference>
<feature type="transmembrane region" description="Helical" evidence="1">
    <location>
        <begin position="79"/>
        <end position="109"/>
    </location>
</feature>
<keyword evidence="4" id="KW-1185">Reference proteome</keyword>
<evidence type="ECO:0000256" key="1">
    <source>
        <dbReference type="SAM" id="Phobius"/>
    </source>
</evidence>
<protein>
    <submittedName>
        <fullName evidence="3">Tripartite tricarboxylate transporter TctB family protein</fullName>
    </submittedName>
</protein>
<evidence type="ECO:0000259" key="2">
    <source>
        <dbReference type="Pfam" id="PF07331"/>
    </source>
</evidence>
<comment type="caution">
    <text evidence="3">The sequence shown here is derived from an EMBL/GenBank/DDBJ whole genome shotgun (WGS) entry which is preliminary data.</text>
</comment>
<keyword evidence="1" id="KW-0472">Membrane</keyword>
<organism evidence="3 4">
    <name type="scientific">Aureimonas altamirensis DSM 21988</name>
    <dbReference type="NCBI Taxonomy" id="1121026"/>
    <lineage>
        <taxon>Bacteria</taxon>
        <taxon>Pseudomonadati</taxon>
        <taxon>Pseudomonadota</taxon>
        <taxon>Alphaproteobacteria</taxon>
        <taxon>Hyphomicrobiales</taxon>
        <taxon>Aurantimonadaceae</taxon>
        <taxon>Aureimonas</taxon>
    </lineage>
</organism>
<dbReference type="InterPro" id="IPR009936">
    <property type="entry name" value="DUF1468"/>
</dbReference>
<name>A0ABY1IJL0_9HYPH</name>
<dbReference type="EMBL" id="FQZC01000002">
    <property type="protein sequence ID" value="SHJ26556.1"/>
    <property type="molecule type" value="Genomic_DNA"/>
</dbReference>
<proteinExistence type="predicted"/>
<feature type="transmembrane region" description="Helical" evidence="1">
    <location>
        <begin position="37"/>
        <end position="58"/>
    </location>
</feature>
<keyword evidence="1" id="KW-1133">Transmembrane helix</keyword>
<feature type="domain" description="DUF1468" evidence="2">
    <location>
        <begin position="10"/>
        <end position="149"/>
    </location>
</feature>
<feature type="transmembrane region" description="Helical" evidence="1">
    <location>
        <begin position="9"/>
        <end position="31"/>
    </location>
</feature>
<evidence type="ECO:0000313" key="3">
    <source>
        <dbReference type="EMBL" id="SHJ26556.1"/>
    </source>
</evidence>
<keyword evidence="1" id="KW-0812">Transmembrane</keyword>
<accession>A0ABY1IJL0</accession>
<gene>
    <name evidence="3" type="ORF">SAMN02745911_2205</name>
</gene>
<dbReference type="Proteomes" id="UP000184290">
    <property type="component" value="Unassembled WGS sequence"/>
</dbReference>
<evidence type="ECO:0000313" key="4">
    <source>
        <dbReference type="Proteomes" id="UP000184290"/>
    </source>
</evidence>
<dbReference type="RefSeq" id="WP_060603142.1">
    <property type="nucleotide sequence ID" value="NZ_FQZC01000002.1"/>
</dbReference>
<dbReference type="Pfam" id="PF07331">
    <property type="entry name" value="TctB"/>
    <property type="match status" value="1"/>
</dbReference>